<dbReference type="InterPro" id="IPR044822">
    <property type="entry name" value="Myb_DNA-bind_4"/>
</dbReference>
<sequence>AASWKDDYAVKTLIDEWRGHESYFKSTTITNKKVWEMIASKLKKENSFWNYTGQQCVDKFKDLSIHYVKAKDQNEKGSGLPVATCKFHNEMDDVLGDKPAVKPVSIASTLKRRNEFDTQNCSNASSVLIGSSKGDSENGCIFTPKSKKKKSITEKNIERLLTIRTEESKKKEEAQQKRHIERMERQDRAIESSILLKHLTLPLATRETKKVYDQKLN</sequence>
<proteinExistence type="predicted"/>
<evidence type="ECO:0000313" key="4">
    <source>
        <dbReference type="RefSeq" id="XP_024878114.1"/>
    </source>
</evidence>
<dbReference type="AlphaFoldDB" id="A0A6J1Q7B9"/>
<evidence type="ECO:0000256" key="1">
    <source>
        <dbReference type="SAM" id="Coils"/>
    </source>
</evidence>
<dbReference type="RefSeq" id="XP_024878114.1">
    <property type="nucleotide sequence ID" value="XM_025022346.1"/>
</dbReference>
<name>A0A6J1Q7B9_9HYME</name>
<reference evidence="4" key="1">
    <citation type="submission" date="2025-08" db="UniProtKB">
        <authorList>
            <consortium name="RefSeq"/>
        </authorList>
    </citation>
    <scope>IDENTIFICATION</scope>
    <source>
        <tissue evidence="4">Whole body</tissue>
    </source>
</reference>
<accession>A0A6J1Q7B9</accession>
<gene>
    <name evidence="4" type="primary">LOC112458612</name>
</gene>
<dbReference type="PANTHER" id="PTHR47595">
    <property type="entry name" value="HEAT SHOCK 70 KDA PROTEIN 14"/>
    <property type="match status" value="1"/>
</dbReference>
<keyword evidence="3" id="KW-1185">Reference proteome</keyword>
<organism evidence="3 4">
    <name type="scientific">Temnothorax curvispinosus</name>
    <dbReference type="NCBI Taxonomy" id="300111"/>
    <lineage>
        <taxon>Eukaryota</taxon>
        <taxon>Metazoa</taxon>
        <taxon>Ecdysozoa</taxon>
        <taxon>Arthropoda</taxon>
        <taxon>Hexapoda</taxon>
        <taxon>Insecta</taxon>
        <taxon>Pterygota</taxon>
        <taxon>Neoptera</taxon>
        <taxon>Endopterygota</taxon>
        <taxon>Hymenoptera</taxon>
        <taxon>Apocrita</taxon>
        <taxon>Aculeata</taxon>
        <taxon>Formicoidea</taxon>
        <taxon>Formicidae</taxon>
        <taxon>Myrmicinae</taxon>
        <taxon>Temnothorax</taxon>
    </lineage>
</organism>
<dbReference type="OrthoDB" id="676304at2759"/>
<protein>
    <submittedName>
        <fullName evidence="4">Trihelix transcription factor GT-4-like</fullName>
    </submittedName>
</protein>
<dbReference type="PANTHER" id="PTHR47595:SF1">
    <property type="entry name" value="MYB_SANT-LIKE DNA-BINDING DOMAIN-CONTAINING PROTEIN"/>
    <property type="match status" value="1"/>
</dbReference>
<keyword evidence="1" id="KW-0175">Coiled coil</keyword>
<evidence type="ECO:0000313" key="3">
    <source>
        <dbReference type="Proteomes" id="UP000504618"/>
    </source>
</evidence>
<feature type="domain" description="Myb/SANT-like DNA-binding" evidence="2">
    <location>
        <begin position="7"/>
        <end position="93"/>
    </location>
</feature>
<dbReference type="GeneID" id="112458612"/>
<feature type="coiled-coil region" evidence="1">
    <location>
        <begin position="157"/>
        <end position="186"/>
    </location>
</feature>
<dbReference type="Gene3D" id="1.10.10.60">
    <property type="entry name" value="Homeodomain-like"/>
    <property type="match status" value="1"/>
</dbReference>
<dbReference type="Pfam" id="PF13837">
    <property type="entry name" value="Myb_DNA-bind_4"/>
    <property type="match status" value="1"/>
</dbReference>
<feature type="non-terminal residue" evidence="4">
    <location>
        <position position="1"/>
    </location>
</feature>
<evidence type="ECO:0000259" key="2">
    <source>
        <dbReference type="Pfam" id="PF13837"/>
    </source>
</evidence>
<dbReference type="Proteomes" id="UP000504618">
    <property type="component" value="Unplaced"/>
</dbReference>